<evidence type="ECO:0000313" key="3">
    <source>
        <dbReference type="EMBL" id="HGM58781.1"/>
    </source>
</evidence>
<feature type="transmembrane region" description="Helical" evidence="2">
    <location>
        <begin position="240"/>
        <end position="261"/>
    </location>
</feature>
<evidence type="ECO:0000256" key="1">
    <source>
        <dbReference type="SAM" id="MobiDB-lite"/>
    </source>
</evidence>
<feature type="compositionally biased region" description="Low complexity" evidence="1">
    <location>
        <begin position="203"/>
        <end position="224"/>
    </location>
</feature>
<keyword evidence="2" id="KW-1133">Transmembrane helix</keyword>
<proteinExistence type="predicted"/>
<comment type="caution">
    <text evidence="3">The sequence shown here is derived from an EMBL/GenBank/DDBJ whole genome shotgun (WGS) entry which is preliminary data.</text>
</comment>
<organism evidence="3">
    <name type="scientific">Staphylothermus marinus</name>
    <dbReference type="NCBI Taxonomy" id="2280"/>
    <lineage>
        <taxon>Archaea</taxon>
        <taxon>Thermoproteota</taxon>
        <taxon>Thermoprotei</taxon>
        <taxon>Desulfurococcales</taxon>
        <taxon>Desulfurococcaceae</taxon>
        <taxon>Staphylothermus</taxon>
    </lineage>
</organism>
<keyword evidence="2" id="KW-0812">Transmembrane</keyword>
<dbReference type="AlphaFoldDB" id="A0A7C4D7F5"/>
<accession>A0A7C4D7F5</accession>
<evidence type="ECO:0000256" key="2">
    <source>
        <dbReference type="SAM" id="Phobius"/>
    </source>
</evidence>
<sequence length="264" mass="29143">MIKVLSVYLLTIIAVFSIYIPLSVSTLINNSSMLVSTSINFINITIYYSVWEDYGVVVYSVILSDVEENYTSIEIPLISNNISNIAVYDENGKPLVFDYSEINGYKWIEVMVANVSRVIATYGIEGLFSETGIGSYSALLNLTSLVNYTFVLNIELDGVFEVIANPDLDDIEVAEGITRLRITKPDEYLLTILAIYTPPLPTTTPTTQTTQQTTPPVTTSPETMTETITPEAREAGLRGWVTALVAIVIMIGIAVIAYVLVKRK</sequence>
<feature type="transmembrane region" description="Helical" evidence="2">
    <location>
        <begin position="7"/>
        <end position="28"/>
    </location>
</feature>
<keyword evidence="2" id="KW-0472">Membrane</keyword>
<gene>
    <name evidence="3" type="ORF">ENU14_04275</name>
</gene>
<reference evidence="3" key="1">
    <citation type="journal article" date="2020" name="mSystems">
        <title>Genome- and Community-Level Interaction Insights into Carbon Utilization and Element Cycling Functions of Hydrothermarchaeota in Hydrothermal Sediment.</title>
        <authorList>
            <person name="Zhou Z."/>
            <person name="Liu Y."/>
            <person name="Xu W."/>
            <person name="Pan J."/>
            <person name="Luo Z.H."/>
            <person name="Li M."/>
        </authorList>
    </citation>
    <scope>NUCLEOTIDE SEQUENCE [LARGE SCALE GENOMIC DNA]</scope>
    <source>
        <strain evidence="3">SpSt-642</strain>
    </source>
</reference>
<protein>
    <submittedName>
        <fullName evidence="3">Uncharacterized protein</fullName>
    </submittedName>
</protein>
<feature type="region of interest" description="Disordered" evidence="1">
    <location>
        <begin position="201"/>
        <end position="224"/>
    </location>
</feature>
<dbReference type="EMBL" id="DTBJ01000032">
    <property type="protein sequence ID" value="HGM58781.1"/>
    <property type="molecule type" value="Genomic_DNA"/>
</dbReference>
<name>A0A7C4D7F5_STAMA</name>